<dbReference type="Pfam" id="PF04828">
    <property type="entry name" value="GFA"/>
    <property type="match status" value="1"/>
</dbReference>
<dbReference type="PANTHER" id="PTHR28620:SF1">
    <property type="entry name" value="CENP-V_GFA DOMAIN-CONTAINING PROTEIN"/>
    <property type="match status" value="1"/>
</dbReference>
<dbReference type="RefSeq" id="WP_197921630.1">
    <property type="nucleotide sequence ID" value="NZ_CAWPTA010000008.1"/>
</dbReference>
<evidence type="ECO:0000256" key="2">
    <source>
        <dbReference type="ARBA" id="ARBA00022723"/>
    </source>
</evidence>
<dbReference type="PROSITE" id="PS51891">
    <property type="entry name" value="CENP_V_GFA"/>
    <property type="match status" value="1"/>
</dbReference>
<dbReference type="Proteomes" id="UP000602442">
    <property type="component" value="Unassembled WGS sequence"/>
</dbReference>
<comment type="caution">
    <text evidence="5">The sequence shown here is derived from an EMBL/GenBank/DDBJ whole genome shotgun (WGS) entry which is preliminary data.</text>
</comment>
<evidence type="ECO:0000313" key="5">
    <source>
        <dbReference type="EMBL" id="MBH5322900.1"/>
    </source>
</evidence>
<evidence type="ECO:0000256" key="1">
    <source>
        <dbReference type="ARBA" id="ARBA00005495"/>
    </source>
</evidence>
<dbReference type="SUPFAM" id="SSF51316">
    <property type="entry name" value="Mss4-like"/>
    <property type="match status" value="1"/>
</dbReference>
<dbReference type="InterPro" id="IPR011057">
    <property type="entry name" value="Mss4-like_sf"/>
</dbReference>
<name>A0ABS0N539_9SPHN</name>
<accession>A0ABS0N539</accession>
<dbReference type="PANTHER" id="PTHR28620">
    <property type="entry name" value="CENTROMERE PROTEIN V"/>
    <property type="match status" value="1"/>
</dbReference>
<comment type="similarity">
    <text evidence="1">Belongs to the Gfa family.</text>
</comment>
<evidence type="ECO:0000259" key="4">
    <source>
        <dbReference type="PROSITE" id="PS51891"/>
    </source>
</evidence>
<dbReference type="InterPro" id="IPR052355">
    <property type="entry name" value="CENP-V-like"/>
</dbReference>
<dbReference type="Gene3D" id="2.170.150.70">
    <property type="match status" value="1"/>
</dbReference>
<reference evidence="5 6" key="1">
    <citation type="submission" date="2020-11" db="EMBL/GenBank/DDBJ databases">
        <title>Erythrobacter sediminis sp. nov., a marine bacterium from a tidal flat of Garorim Bay.</title>
        <authorList>
            <person name="Kim D."/>
            <person name="Yoo Y."/>
            <person name="Kim J.-J."/>
        </authorList>
    </citation>
    <scope>NUCLEOTIDE SEQUENCE [LARGE SCALE GENOMIC DNA]</scope>
    <source>
        <strain evidence="5 6">JGD-13</strain>
    </source>
</reference>
<sequence length="137" mass="15053">MSKRTTGGCHCGAVRFAFAMPDEPLIRRCNCSICAMKGIVMLDVPKRDVEVTQGEDALSTYTFGSGVAKHHFCSQCGIHVLQELRSEPENVAVSYACIDDVSIYELPEVPVFDGQNHPADTGQYEYIGVLTLKHIES</sequence>
<gene>
    <name evidence="5" type="ORF">I5L03_09915</name>
</gene>
<proteinExistence type="inferred from homology"/>
<keyword evidence="3" id="KW-0862">Zinc</keyword>
<organism evidence="5 6">
    <name type="scientific">Aurantiacibacter sediminis</name>
    <dbReference type="NCBI Taxonomy" id="2793064"/>
    <lineage>
        <taxon>Bacteria</taxon>
        <taxon>Pseudomonadati</taxon>
        <taxon>Pseudomonadota</taxon>
        <taxon>Alphaproteobacteria</taxon>
        <taxon>Sphingomonadales</taxon>
        <taxon>Erythrobacteraceae</taxon>
        <taxon>Aurantiacibacter</taxon>
    </lineage>
</organism>
<feature type="domain" description="CENP-V/GFA" evidence="4">
    <location>
        <begin position="5"/>
        <end position="125"/>
    </location>
</feature>
<keyword evidence="2" id="KW-0479">Metal-binding</keyword>
<keyword evidence="6" id="KW-1185">Reference proteome</keyword>
<protein>
    <submittedName>
        <fullName evidence="5">GFA family protein</fullName>
    </submittedName>
</protein>
<evidence type="ECO:0000256" key="3">
    <source>
        <dbReference type="ARBA" id="ARBA00022833"/>
    </source>
</evidence>
<dbReference type="EMBL" id="JAEANY010000003">
    <property type="protein sequence ID" value="MBH5322900.1"/>
    <property type="molecule type" value="Genomic_DNA"/>
</dbReference>
<evidence type="ECO:0000313" key="6">
    <source>
        <dbReference type="Proteomes" id="UP000602442"/>
    </source>
</evidence>
<dbReference type="InterPro" id="IPR006913">
    <property type="entry name" value="CENP-V/GFA"/>
</dbReference>